<dbReference type="GO" id="GO:0046677">
    <property type="term" value="P:response to antibiotic"/>
    <property type="evidence" value="ECO:0007669"/>
    <property type="project" value="UniProtKB-KW"/>
</dbReference>
<keyword evidence="5" id="KW-0046">Antibiotic resistance</keyword>
<feature type="transmembrane region" description="Helical" evidence="7">
    <location>
        <begin position="199"/>
        <end position="216"/>
    </location>
</feature>
<dbReference type="Gene3D" id="1.20.1720.10">
    <property type="entry name" value="Multidrug resistance protein D"/>
    <property type="match status" value="1"/>
</dbReference>
<evidence type="ECO:0000256" key="6">
    <source>
        <dbReference type="SAM" id="MobiDB-lite"/>
    </source>
</evidence>
<dbReference type="InterPro" id="IPR036259">
    <property type="entry name" value="MFS_trans_sf"/>
</dbReference>
<dbReference type="PROSITE" id="PS50850">
    <property type="entry name" value="MFS"/>
    <property type="match status" value="1"/>
</dbReference>
<comment type="caution">
    <text evidence="9">The sequence shown here is derived from an EMBL/GenBank/DDBJ whole genome shotgun (WGS) entry which is preliminary data.</text>
</comment>
<evidence type="ECO:0000256" key="7">
    <source>
        <dbReference type="SAM" id="Phobius"/>
    </source>
</evidence>
<dbReference type="Pfam" id="PF07690">
    <property type="entry name" value="MFS_1"/>
    <property type="match status" value="1"/>
</dbReference>
<evidence type="ECO:0000256" key="3">
    <source>
        <dbReference type="ARBA" id="ARBA00022989"/>
    </source>
</evidence>
<accession>A0A6G4WSL9</accession>
<feature type="transmembrane region" description="Helical" evidence="7">
    <location>
        <begin position="331"/>
        <end position="351"/>
    </location>
</feature>
<feature type="compositionally biased region" description="Low complexity" evidence="6">
    <location>
        <begin position="506"/>
        <end position="521"/>
    </location>
</feature>
<gene>
    <name evidence="9" type="ORF">G5C65_04070</name>
</gene>
<feature type="transmembrane region" description="Helical" evidence="7">
    <location>
        <begin position="159"/>
        <end position="178"/>
    </location>
</feature>
<feature type="transmembrane region" description="Helical" evidence="7">
    <location>
        <begin position="228"/>
        <end position="246"/>
    </location>
</feature>
<dbReference type="PRINTS" id="PR01036">
    <property type="entry name" value="TCRTETB"/>
</dbReference>
<name>A0A6G4WSL9_9ACTN</name>
<organism evidence="9 10">
    <name type="scientific">Streptomyces boncukensis</name>
    <dbReference type="NCBI Taxonomy" id="2711219"/>
    <lineage>
        <taxon>Bacteria</taxon>
        <taxon>Bacillati</taxon>
        <taxon>Actinomycetota</taxon>
        <taxon>Actinomycetes</taxon>
        <taxon>Kitasatosporales</taxon>
        <taxon>Streptomycetaceae</taxon>
        <taxon>Streptomyces</taxon>
    </lineage>
</organism>
<dbReference type="GO" id="GO:0022857">
    <property type="term" value="F:transmembrane transporter activity"/>
    <property type="evidence" value="ECO:0007669"/>
    <property type="project" value="InterPro"/>
</dbReference>
<proteinExistence type="predicted"/>
<feature type="transmembrane region" description="Helical" evidence="7">
    <location>
        <begin position="73"/>
        <end position="92"/>
    </location>
</feature>
<dbReference type="InterPro" id="IPR011701">
    <property type="entry name" value="MFS"/>
</dbReference>
<dbReference type="EMBL" id="JAAKZZ010000022">
    <property type="protein sequence ID" value="NGO67544.1"/>
    <property type="molecule type" value="Genomic_DNA"/>
</dbReference>
<feature type="transmembrane region" description="Helical" evidence="7">
    <location>
        <begin position="357"/>
        <end position="381"/>
    </location>
</feature>
<dbReference type="GO" id="GO:0005886">
    <property type="term" value="C:plasma membrane"/>
    <property type="evidence" value="ECO:0007669"/>
    <property type="project" value="UniProtKB-SubCell"/>
</dbReference>
<dbReference type="PANTHER" id="PTHR42718">
    <property type="entry name" value="MAJOR FACILITATOR SUPERFAMILY MULTIDRUG TRANSPORTER MFSC"/>
    <property type="match status" value="1"/>
</dbReference>
<feature type="transmembrane region" description="Helical" evidence="7">
    <location>
        <begin position="402"/>
        <end position="420"/>
    </location>
</feature>
<keyword evidence="3 7" id="KW-1133">Transmembrane helix</keyword>
<protein>
    <submittedName>
        <fullName evidence="9">MFS transporter</fullName>
    </submittedName>
</protein>
<dbReference type="InterPro" id="IPR020846">
    <property type="entry name" value="MFS_dom"/>
</dbReference>
<keyword evidence="4 7" id="KW-0472">Membrane</keyword>
<dbReference type="Gene3D" id="1.20.1250.20">
    <property type="entry name" value="MFS general substrate transporter like domains"/>
    <property type="match status" value="1"/>
</dbReference>
<comment type="subcellular location">
    <subcellularLocation>
        <location evidence="1">Cell membrane</location>
        <topology evidence="1">Multi-pass membrane protein</topology>
    </subcellularLocation>
</comment>
<feature type="transmembrane region" description="Helical" evidence="7">
    <location>
        <begin position="305"/>
        <end position="324"/>
    </location>
</feature>
<feature type="domain" description="Major facilitator superfamily (MFS) profile" evidence="8">
    <location>
        <begin position="7"/>
        <end position="485"/>
    </location>
</feature>
<feature type="compositionally biased region" description="Basic and acidic residues" evidence="6">
    <location>
        <begin position="485"/>
        <end position="499"/>
    </location>
</feature>
<evidence type="ECO:0000256" key="1">
    <source>
        <dbReference type="ARBA" id="ARBA00004651"/>
    </source>
</evidence>
<dbReference type="SUPFAM" id="SSF103473">
    <property type="entry name" value="MFS general substrate transporter"/>
    <property type="match status" value="1"/>
</dbReference>
<evidence type="ECO:0000256" key="5">
    <source>
        <dbReference type="ARBA" id="ARBA00023251"/>
    </source>
</evidence>
<dbReference type="RefSeq" id="WP_165297204.1">
    <property type="nucleotide sequence ID" value="NZ_JAAKZZ010000022.1"/>
</dbReference>
<sequence length="521" mass="52518">MTNKWWPLTAICLGGFMLLIDVTIVNTALPEMARSLHASFTALQWVVDIYAVALAALLMAAGSLADLHGRRRVFTLGLAVFALSSLVCGLAPDEGTLIAARAVQGAGAAAVFAANAPLITATYQGRDRAIAFGVWGAVNGAATGFGLTLGGLLTEYADWRAIFFINLPISAVAVWITLRTVPESRAPAGPAGGRRGIDWPGAGLFTLAAGALTYGLVRGGEAGWTDRWALLALTVAPSAAVGFVLAERGRRAPLLDLSLLRRPSFAVLMAAALLTQAAAFTHLVYSSLWAQSVLGMSPLAAGASMLPMAGAAFLVSGVGGRFFLRMRPQLPLGTGILVIGCGVLLMTLVGPGSSWTALLPGAVVIGVGVGMSLTVLMSAALGAAPPERAGMASGAVNTSRQLGYALGVAVLGTVFASRVAGVLGAHGVPHGAADAVSGGQAGEAGVPMGLVREAFAAGLDRIFVICGVTALLVGVAVLVVVREHAPGHGEPPERPKERPGGAQPSEAAGAAGAAEAAGAVP</sequence>
<evidence type="ECO:0000259" key="8">
    <source>
        <dbReference type="PROSITE" id="PS50850"/>
    </source>
</evidence>
<dbReference type="CDD" id="cd17321">
    <property type="entry name" value="MFS_MMR_MDR_like"/>
    <property type="match status" value="1"/>
</dbReference>
<keyword evidence="10" id="KW-1185">Reference proteome</keyword>
<dbReference type="Proteomes" id="UP000477722">
    <property type="component" value="Unassembled WGS sequence"/>
</dbReference>
<feature type="transmembrane region" description="Helical" evidence="7">
    <location>
        <begin position="43"/>
        <end position="61"/>
    </location>
</feature>
<feature type="transmembrane region" description="Helical" evidence="7">
    <location>
        <begin position="462"/>
        <end position="481"/>
    </location>
</feature>
<evidence type="ECO:0000313" key="10">
    <source>
        <dbReference type="Proteomes" id="UP000477722"/>
    </source>
</evidence>
<dbReference type="AlphaFoldDB" id="A0A6G4WSL9"/>
<feature type="transmembrane region" description="Helical" evidence="7">
    <location>
        <begin position="98"/>
        <end position="118"/>
    </location>
</feature>
<feature type="transmembrane region" description="Helical" evidence="7">
    <location>
        <begin position="130"/>
        <end position="153"/>
    </location>
</feature>
<reference evidence="9 10" key="1">
    <citation type="submission" date="2020-02" db="EMBL/GenBank/DDBJ databases">
        <title>Whole-genome analyses of novel actinobacteria.</title>
        <authorList>
            <person name="Sahin N."/>
            <person name="Tatar D."/>
        </authorList>
    </citation>
    <scope>NUCLEOTIDE SEQUENCE [LARGE SCALE GENOMIC DNA]</scope>
    <source>
        <strain evidence="9 10">SB3404</strain>
    </source>
</reference>
<keyword evidence="2 7" id="KW-0812">Transmembrane</keyword>
<feature type="transmembrane region" description="Helical" evidence="7">
    <location>
        <begin position="266"/>
        <end position="285"/>
    </location>
</feature>
<evidence type="ECO:0000313" key="9">
    <source>
        <dbReference type="EMBL" id="NGO67544.1"/>
    </source>
</evidence>
<evidence type="ECO:0000256" key="2">
    <source>
        <dbReference type="ARBA" id="ARBA00022692"/>
    </source>
</evidence>
<evidence type="ECO:0000256" key="4">
    <source>
        <dbReference type="ARBA" id="ARBA00023136"/>
    </source>
</evidence>
<dbReference type="PANTHER" id="PTHR42718:SF49">
    <property type="entry name" value="EXPORT PROTEIN"/>
    <property type="match status" value="1"/>
</dbReference>
<feature type="region of interest" description="Disordered" evidence="6">
    <location>
        <begin position="485"/>
        <end position="521"/>
    </location>
</feature>